<protein>
    <submittedName>
        <fullName evidence="4">Enoyl-CoA hydratase/isomerase family protein</fullName>
    </submittedName>
</protein>
<dbReference type="EMBL" id="CP042430">
    <property type="protein sequence ID" value="QEC46766.1"/>
    <property type="molecule type" value="Genomic_DNA"/>
</dbReference>
<proteinExistence type="inferred from homology"/>
<dbReference type="PANTHER" id="PTHR11941">
    <property type="entry name" value="ENOYL-COA HYDRATASE-RELATED"/>
    <property type="match status" value="1"/>
</dbReference>
<dbReference type="Proteomes" id="UP000321805">
    <property type="component" value="Chromosome"/>
</dbReference>
<comment type="similarity">
    <text evidence="1 2">Belongs to the enoyl-CoA hydratase/isomerase family.</text>
</comment>
<dbReference type="InterPro" id="IPR001753">
    <property type="entry name" value="Enoyl-CoA_hydra/iso"/>
</dbReference>
<name>A0A5B8U190_9ACTN</name>
<sequence>MPGPREVELSLDGRVATLRLNRPERLNAISQSLMDALGDALDVIDAQPDCRVIVLGGNGRAFSAGGDLTEFLGRLRANDPAGLTAFVGQVTRTLSRLEDNPRPVIAAVNGVAVAGGLELILCCDIVVAARGAMIGDGHLTYGVLPGGGSAVRLIRKVPANVATRLLLTGDLVPAEELRDHGLVNEVVDADRLDRHVAELAERIARLSPRALAEVKRVARRAAELPVAEGLRLEHEAFGAYADSPDLAEGLAAFEERRRPEFPPAARGEGRR</sequence>
<dbReference type="Gene3D" id="3.90.226.10">
    <property type="entry name" value="2-enoyl-CoA Hydratase, Chain A, domain 1"/>
    <property type="match status" value="1"/>
</dbReference>
<dbReference type="RefSeq" id="WP_146916359.1">
    <property type="nucleotide sequence ID" value="NZ_CP042430.1"/>
</dbReference>
<evidence type="ECO:0000256" key="2">
    <source>
        <dbReference type="RuleBase" id="RU003707"/>
    </source>
</evidence>
<dbReference type="PANTHER" id="PTHR11941:SF54">
    <property type="entry name" value="ENOYL-COA HYDRATASE, MITOCHONDRIAL"/>
    <property type="match status" value="1"/>
</dbReference>
<dbReference type="AlphaFoldDB" id="A0A5B8U190"/>
<organism evidence="4 5">
    <name type="scientific">Baekduia soli</name>
    <dbReference type="NCBI Taxonomy" id="496014"/>
    <lineage>
        <taxon>Bacteria</taxon>
        <taxon>Bacillati</taxon>
        <taxon>Actinomycetota</taxon>
        <taxon>Thermoleophilia</taxon>
        <taxon>Solirubrobacterales</taxon>
        <taxon>Baekduiaceae</taxon>
        <taxon>Baekduia</taxon>
    </lineage>
</organism>
<keyword evidence="5" id="KW-1185">Reference proteome</keyword>
<gene>
    <name evidence="4" type="ORF">FSW04_03635</name>
</gene>
<dbReference type="SUPFAM" id="SSF52096">
    <property type="entry name" value="ClpP/crotonase"/>
    <property type="match status" value="1"/>
</dbReference>
<dbReference type="OrthoDB" id="8452484at2"/>
<reference evidence="4 5" key="1">
    <citation type="journal article" date="2018" name="J. Microbiol.">
        <title>Baekduia soli gen. nov., sp. nov., a novel bacterium isolated from the soil of Baekdu Mountain and proposal of a novel family name, Baekduiaceae fam. nov.</title>
        <authorList>
            <person name="An D.S."/>
            <person name="Siddiqi M.Z."/>
            <person name="Kim K.H."/>
            <person name="Yu H.S."/>
            <person name="Im W.T."/>
        </authorList>
    </citation>
    <scope>NUCLEOTIDE SEQUENCE [LARGE SCALE GENOMIC DNA]</scope>
    <source>
        <strain evidence="4 5">BR7-21</strain>
    </source>
</reference>
<feature type="region of interest" description="Disordered" evidence="3">
    <location>
        <begin position="251"/>
        <end position="271"/>
    </location>
</feature>
<dbReference type="CDD" id="cd06558">
    <property type="entry name" value="crotonase-like"/>
    <property type="match status" value="1"/>
</dbReference>
<evidence type="ECO:0000313" key="4">
    <source>
        <dbReference type="EMBL" id="QEC46766.1"/>
    </source>
</evidence>
<dbReference type="GO" id="GO:0006635">
    <property type="term" value="P:fatty acid beta-oxidation"/>
    <property type="evidence" value="ECO:0007669"/>
    <property type="project" value="TreeGrafter"/>
</dbReference>
<dbReference type="Pfam" id="PF00378">
    <property type="entry name" value="ECH_1"/>
    <property type="match status" value="1"/>
</dbReference>
<dbReference type="InterPro" id="IPR018376">
    <property type="entry name" value="Enoyl-CoA_hyd/isom_CS"/>
</dbReference>
<dbReference type="KEGG" id="bsol:FSW04_03635"/>
<dbReference type="InterPro" id="IPR029045">
    <property type="entry name" value="ClpP/crotonase-like_dom_sf"/>
</dbReference>
<evidence type="ECO:0000256" key="1">
    <source>
        <dbReference type="ARBA" id="ARBA00005254"/>
    </source>
</evidence>
<accession>A0A5B8U190</accession>
<dbReference type="PROSITE" id="PS00166">
    <property type="entry name" value="ENOYL_COA_HYDRATASE"/>
    <property type="match status" value="1"/>
</dbReference>
<evidence type="ECO:0000256" key="3">
    <source>
        <dbReference type="SAM" id="MobiDB-lite"/>
    </source>
</evidence>
<evidence type="ECO:0000313" key="5">
    <source>
        <dbReference type="Proteomes" id="UP000321805"/>
    </source>
</evidence>
<dbReference type="GO" id="GO:0016853">
    <property type="term" value="F:isomerase activity"/>
    <property type="evidence" value="ECO:0007669"/>
    <property type="project" value="UniProtKB-KW"/>
</dbReference>
<keyword evidence="4" id="KW-0413">Isomerase</keyword>